<feature type="transmembrane region" description="Helical" evidence="1">
    <location>
        <begin position="107"/>
        <end position="126"/>
    </location>
</feature>
<dbReference type="EMBL" id="VAUV01000002">
    <property type="protein sequence ID" value="TLD72404.1"/>
    <property type="molecule type" value="Genomic_DNA"/>
</dbReference>
<name>A0A5R8KJB8_9BACT</name>
<keyword evidence="1" id="KW-1133">Transmembrane helix</keyword>
<evidence type="ECO:0000313" key="3">
    <source>
        <dbReference type="Proteomes" id="UP000306196"/>
    </source>
</evidence>
<reference evidence="2 3" key="1">
    <citation type="submission" date="2019-05" db="EMBL/GenBank/DDBJ databases">
        <title>Verrucobacter flavum gen. nov., sp. nov. a new member of the family Verrucomicrobiaceae.</title>
        <authorList>
            <person name="Szuroczki S."/>
            <person name="Abbaszade G."/>
            <person name="Szabo A."/>
            <person name="Felfoldi T."/>
            <person name="Schumann P."/>
            <person name="Boka K."/>
            <person name="Keki Z."/>
            <person name="Toumi M."/>
            <person name="Toth E."/>
        </authorList>
    </citation>
    <scope>NUCLEOTIDE SEQUENCE [LARGE SCALE GENOMIC DNA]</scope>
    <source>
        <strain evidence="2 3">MG-N-17</strain>
    </source>
</reference>
<dbReference type="AlphaFoldDB" id="A0A5R8KJB8"/>
<dbReference type="OrthoDB" id="5068013at2"/>
<evidence type="ECO:0000313" key="2">
    <source>
        <dbReference type="EMBL" id="TLD72404.1"/>
    </source>
</evidence>
<sequence length="128" mass="14212">MSEALKKYIPGVCNIGRTEMRKRRRVGLMALVATGLFWWGAEWLEVLPKWRVLLFFPATLAAAGLLQWLMGFCAAFGLSGVFKMGTDEDKTDTVAQAEFRAKDRHKAWVIIVASALVGVLTAYAAYVV</sequence>
<gene>
    <name evidence="2" type="ORF">FEM03_03330</name>
</gene>
<evidence type="ECO:0000256" key="1">
    <source>
        <dbReference type="SAM" id="Phobius"/>
    </source>
</evidence>
<comment type="caution">
    <text evidence="2">The sequence shown here is derived from an EMBL/GenBank/DDBJ whole genome shotgun (WGS) entry which is preliminary data.</text>
</comment>
<dbReference type="Proteomes" id="UP000306196">
    <property type="component" value="Unassembled WGS sequence"/>
</dbReference>
<dbReference type="RefSeq" id="WP_138084760.1">
    <property type="nucleotide sequence ID" value="NZ_VAUV01000002.1"/>
</dbReference>
<accession>A0A5R8KJB8</accession>
<proteinExistence type="predicted"/>
<keyword evidence="3" id="KW-1185">Reference proteome</keyword>
<feature type="transmembrane region" description="Helical" evidence="1">
    <location>
        <begin position="53"/>
        <end position="78"/>
    </location>
</feature>
<protein>
    <submittedName>
        <fullName evidence="2">Uncharacterized protein</fullName>
    </submittedName>
</protein>
<keyword evidence="1" id="KW-0812">Transmembrane</keyword>
<organism evidence="2 3">
    <name type="scientific">Phragmitibacter flavus</name>
    <dbReference type="NCBI Taxonomy" id="2576071"/>
    <lineage>
        <taxon>Bacteria</taxon>
        <taxon>Pseudomonadati</taxon>
        <taxon>Verrucomicrobiota</taxon>
        <taxon>Verrucomicrobiia</taxon>
        <taxon>Verrucomicrobiales</taxon>
        <taxon>Verrucomicrobiaceae</taxon>
        <taxon>Phragmitibacter</taxon>
    </lineage>
</organism>
<feature type="transmembrane region" description="Helical" evidence="1">
    <location>
        <begin position="26"/>
        <end position="41"/>
    </location>
</feature>
<keyword evidence="1" id="KW-0472">Membrane</keyword>